<reference evidence="3 4" key="1">
    <citation type="submission" date="2024-09" db="EMBL/GenBank/DDBJ databases">
        <authorList>
            <person name="Sun Q."/>
            <person name="Mori K."/>
        </authorList>
    </citation>
    <scope>NUCLEOTIDE SEQUENCE [LARGE SCALE GENOMIC DNA]</scope>
    <source>
        <strain evidence="3 4">JCM 3323</strain>
    </source>
</reference>
<sequence length="111" mass="11721">MLFSVPAIRRRSSTCTRLRNRLAELGAGPALMVPLGAAQAVRGVITLVKHPGRLPFTGGDRKMVTSFAGQASIALELAEARGGARGRRAARPAGGPRQDRQGPARRGHACR</sequence>
<organism evidence="3 4">
    <name type="scientific">Nonomuraea roseola</name>
    <dbReference type="NCBI Taxonomy" id="46179"/>
    <lineage>
        <taxon>Bacteria</taxon>
        <taxon>Bacillati</taxon>
        <taxon>Actinomycetota</taxon>
        <taxon>Actinomycetes</taxon>
        <taxon>Streptosporangiales</taxon>
        <taxon>Streptosporangiaceae</taxon>
        <taxon>Nonomuraea</taxon>
    </lineage>
</organism>
<dbReference type="SUPFAM" id="SSF55781">
    <property type="entry name" value="GAF domain-like"/>
    <property type="match status" value="1"/>
</dbReference>
<protein>
    <submittedName>
        <fullName evidence="3">GAF domain-containing protein</fullName>
    </submittedName>
</protein>
<keyword evidence="4" id="KW-1185">Reference proteome</keyword>
<comment type="caution">
    <text evidence="3">The sequence shown here is derived from an EMBL/GenBank/DDBJ whole genome shotgun (WGS) entry which is preliminary data.</text>
</comment>
<gene>
    <name evidence="3" type="ORF">ACFFRN_08645</name>
</gene>
<evidence type="ECO:0000313" key="3">
    <source>
        <dbReference type="EMBL" id="MFB9526677.1"/>
    </source>
</evidence>
<feature type="domain" description="GAF" evidence="2">
    <location>
        <begin position="23"/>
        <end position="76"/>
    </location>
</feature>
<dbReference type="Proteomes" id="UP001589646">
    <property type="component" value="Unassembled WGS sequence"/>
</dbReference>
<proteinExistence type="predicted"/>
<name>A0ABV5PTX3_9ACTN</name>
<evidence type="ECO:0000313" key="4">
    <source>
        <dbReference type="Proteomes" id="UP001589646"/>
    </source>
</evidence>
<accession>A0ABV5PTX3</accession>
<evidence type="ECO:0000256" key="1">
    <source>
        <dbReference type="SAM" id="MobiDB-lite"/>
    </source>
</evidence>
<dbReference type="EMBL" id="JBHMCE010000003">
    <property type="protein sequence ID" value="MFB9526677.1"/>
    <property type="molecule type" value="Genomic_DNA"/>
</dbReference>
<feature type="region of interest" description="Disordered" evidence="1">
    <location>
        <begin position="80"/>
        <end position="111"/>
    </location>
</feature>
<dbReference type="InterPro" id="IPR029016">
    <property type="entry name" value="GAF-like_dom_sf"/>
</dbReference>
<dbReference type="Gene3D" id="3.30.450.40">
    <property type="match status" value="1"/>
</dbReference>
<dbReference type="RefSeq" id="WP_346123755.1">
    <property type="nucleotide sequence ID" value="NZ_BAAAXC010000014.1"/>
</dbReference>
<dbReference type="Pfam" id="PF13492">
    <property type="entry name" value="GAF_3"/>
    <property type="match status" value="1"/>
</dbReference>
<dbReference type="InterPro" id="IPR003018">
    <property type="entry name" value="GAF"/>
</dbReference>
<evidence type="ECO:0000259" key="2">
    <source>
        <dbReference type="Pfam" id="PF13492"/>
    </source>
</evidence>